<keyword evidence="2" id="KW-0723">Serine/threonine-protein kinase</keyword>
<dbReference type="InterPro" id="IPR027417">
    <property type="entry name" value="P-loop_NTPase"/>
</dbReference>
<dbReference type="InterPro" id="IPR053159">
    <property type="entry name" value="Hybrid_Histidine_Kinase"/>
</dbReference>
<reference evidence="2 3" key="1">
    <citation type="submission" date="2019-08" db="EMBL/GenBank/DDBJ databases">
        <title>Complete genome sequence of Candidatus Uab amorphum.</title>
        <authorList>
            <person name="Shiratori T."/>
            <person name="Suzuki S."/>
            <person name="Kakizawa Y."/>
            <person name="Ishida K."/>
        </authorList>
    </citation>
    <scope>NUCLEOTIDE SEQUENCE [LARGE SCALE GENOMIC DNA]</scope>
    <source>
        <strain evidence="2 3">SRT547</strain>
    </source>
</reference>
<dbReference type="PANTHER" id="PTHR43642:SF1">
    <property type="entry name" value="HYBRID SIGNAL TRANSDUCTION HISTIDINE KINASE G"/>
    <property type="match status" value="1"/>
</dbReference>
<dbReference type="OrthoDB" id="9762493at2"/>
<dbReference type="GO" id="GO:0005524">
    <property type="term" value="F:ATP binding"/>
    <property type="evidence" value="ECO:0007669"/>
    <property type="project" value="InterPro"/>
</dbReference>
<dbReference type="PROSITE" id="PS50011">
    <property type="entry name" value="PROTEIN_KINASE_DOM"/>
    <property type="match status" value="1"/>
</dbReference>
<dbReference type="InterPro" id="IPR041664">
    <property type="entry name" value="AAA_16"/>
</dbReference>
<sequence>MKLAETFLNIAADATIYLETEDPLVKDRLIHELDKSFSLLYALSSEIEAPYTKKYVDFVADNHTQNLIALLESDESCLQGVPDNISKWQNQCLVKLSNTYRYWKENIAQGQLRAYFVVAFNNVGLLSSLRMSSYNPLPYQRIQGSGYDTSIARSLDDARKIIKYYWQAKYKLPTSEVDKNLEAWAVEWGSSLLSQFKNRPVTGQSFSFTFTIFFFISSLRKLCEQGVLEVYHHDSHQKIEPHCLNLPSNMVASGAFIRDQIPDESLTPKQYNNIATKKIAHIQTKLEVISQANSVCHEPFIEYFLIPKDNYFDIETQDEKIVIVPIENLDDLITKFFPNWLIRSKYQTSEQPKSHINIEQFVQQGQQLALQLSKIHRQNKIYKHLTLSCITSTLGSSHVDWIPPTEAMSIALVNPKSTMAYIAPEQTDYYNVNIDQRTDIYSLGVIFYQMLTTKLPFSAENVYEFIVAHVSQKVIPPHDLFPQIPPALSRMIMKMLAKNPDDRYKSVAQIAQLLVAYKNNDTLQVTDAYENLVFPRKMYGRKSEYQQLQKSWQNFLDGNNEIVVVYGMPGIGKTDLVNSLLRDVLEQGCFFFTGKYRQNNKQPSYNAWIEILQKFCRQVLSSSPQNVTKWRNMIMDALGTNVSVVAEVVPDFDNLVGKQEPSSPLPPEESRNRFYFVMEQLFDVIVTNSNKITVFIDDIQWTDDASLLLISRFLGKYPQKLFFIFASRNSETSCQKTAHLQELIAAKGIKIKKIFLSPLSLFAVEKILTHLFSPTPNNIRLLSSFIFQKTMGNPLFVKQLLEVLYREKLLYFEKETRTWSWDLSIIEKLNFSNDILDSLRKKTTSLPKEYQDLLQICSCLRENFSTKMLGGIICKYQDCITDFINEATQQHYIVATQSQWNTLSTEHTYKFTHDLVHQSIHASIDEKTKAQIHYDIGSYYFRQDDLSPSKVAVHWNHCIPQLKNEEKKQLAKFNFQAAIRAKNAASYTKAFMYIQHIQKIAQQIKLETKFMSQVSQQEAELAYLSGNFRQAEKLFMQMIANTKDKVEIAQIHAYLVVLYTHIGDWDQSFKVGKKGLSYLGIHWSSRSVLFTLCKEFFRIKRNLRKLKTTPDYFVNVCKLQDKEQEIALQLLSIFMHTTYYGGKLYAFLTALKMVNITIENGFTVDSPNGYAYFAMLLGHLKTLGSYTLGRDFMEWAITLSQKYNNPLHTGRVYFTFGAVVNHWTREFKLNLHYLQKAKKYSIQGGDLMFASYAAVHPLQVYFFSGKNLQELFEETNIRQDFLEKVSFTSQEFFPIGLQKFIVEMSDVSPSRIRKNLTLNYYRNKQQKIKNTTGIIWLETLELKKLYLQNNYQEAVNVATNSLPYIDGAFGQIMQPEYYYYFTLSLLALYSQEKPRKRLNRRIKKNFAKLTTWKNNCSQNFEHKYLIVKCEILRVQHNFVAAMKLYPQAITIAKQNGFIHQQALANELAAKLYIQLGINDTAKMYMQQSIACYEKWGCTMKVQQLSKLLDSVN</sequence>
<name>A0A5S9IJW1_UABAM</name>
<keyword evidence="2" id="KW-0418">Kinase</keyword>
<evidence type="ECO:0000259" key="1">
    <source>
        <dbReference type="PROSITE" id="PS50011"/>
    </source>
</evidence>
<evidence type="ECO:0000313" key="2">
    <source>
        <dbReference type="EMBL" id="BBM82881.1"/>
    </source>
</evidence>
<proteinExistence type="predicted"/>
<dbReference type="SMART" id="SM00220">
    <property type="entry name" value="S_TKc"/>
    <property type="match status" value="1"/>
</dbReference>
<keyword evidence="3" id="KW-1185">Reference proteome</keyword>
<dbReference type="EMBL" id="AP019860">
    <property type="protein sequence ID" value="BBM82881.1"/>
    <property type="molecule type" value="Genomic_DNA"/>
</dbReference>
<accession>A0A5S9IJW1</accession>
<dbReference type="Gene3D" id="1.25.40.10">
    <property type="entry name" value="Tetratricopeptide repeat domain"/>
    <property type="match status" value="1"/>
</dbReference>
<protein>
    <submittedName>
        <fullName evidence="2">Serine/threonine protein kinase</fullName>
    </submittedName>
</protein>
<dbReference type="InterPro" id="IPR000719">
    <property type="entry name" value="Prot_kinase_dom"/>
</dbReference>
<dbReference type="KEGG" id="uam:UABAM_01224"/>
<organism evidence="2 3">
    <name type="scientific">Uabimicrobium amorphum</name>
    <dbReference type="NCBI Taxonomy" id="2596890"/>
    <lineage>
        <taxon>Bacteria</taxon>
        <taxon>Pseudomonadati</taxon>
        <taxon>Planctomycetota</taxon>
        <taxon>Candidatus Uabimicrobiia</taxon>
        <taxon>Candidatus Uabimicrobiales</taxon>
        <taxon>Candidatus Uabimicrobiaceae</taxon>
        <taxon>Candidatus Uabimicrobium</taxon>
    </lineage>
</organism>
<dbReference type="SUPFAM" id="SSF56112">
    <property type="entry name" value="Protein kinase-like (PK-like)"/>
    <property type="match status" value="1"/>
</dbReference>
<dbReference type="RefSeq" id="WP_151967107.1">
    <property type="nucleotide sequence ID" value="NZ_AP019860.1"/>
</dbReference>
<keyword evidence="2" id="KW-0808">Transferase</keyword>
<dbReference type="InterPro" id="IPR011990">
    <property type="entry name" value="TPR-like_helical_dom_sf"/>
</dbReference>
<dbReference type="Gene3D" id="3.40.50.300">
    <property type="entry name" value="P-loop containing nucleotide triphosphate hydrolases"/>
    <property type="match status" value="1"/>
</dbReference>
<dbReference type="PANTHER" id="PTHR43642">
    <property type="entry name" value="HYBRID SIGNAL TRANSDUCTION HISTIDINE KINASE G"/>
    <property type="match status" value="1"/>
</dbReference>
<dbReference type="Proteomes" id="UP000326354">
    <property type="component" value="Chromosome"/>
</dbReference>
<dbReference type="Pfam" id="PF13191">
    <property type="entry name" value="AAA_16"/>
    <property type="match status" value="1"/>
</dbReference>
<evidence type="ECO:0000313" key="3">
    <source>
        <dbReference type="Proteomes" id="UP000326354"/>
    </source>
</evidence>
<dbReference type="InterPro" id="IPR011009">
    <property type="entry name" value="Kinase-like_dom_sf"/>
</dbReference>
<dbReference type="SUPFAM" id="SSF52540">
    <property type="entry name" value="P-loop containing nucleoside triphosphate hydrolases"/>
    <property type="match status" value="1"/>
</dbReference>
<feature type="domain" description="Protein kinase" evidence="1">
    <location>
        <begin position="216"/>
        <end position="515"/>
    </location>
</feature>
<dbReference type="GO" id="GO:0004674">
    <property type="term" value="F:protein serine/threonine kinase activity"/>
    <property type="evidence" value="ECO:0007669"/>
    <property type="project" value="UniProtKB-KW"/>
</dbReference>
<dbReference type="Gene3D" id="1.10.510.10">
    <property type="entry name" value="Transferase(Phosphotransferase) domain 1"/>
    <property type="match status" value="1"/>
</dbReference>
<gene>
    <name evidence="2" type="ORF">UABAM_01224</name>
</gene>
<dbReference type="Pfam" id="PF00069">
    <property type="entry name" value="Pkinase"/>
    <property type="match status" value="1"/>
</dbReference>